<dbReference type="Gene3D" id="1.25.40.10">
    <property type="entry name" value="Tetratricopeptide repeat domain"/>
    <property type="match status" value="6"/>
</dbReference>
<proteinExistence type="inferred from homology"/>
<dbReference type="FunFam" id="1.25.40.10:FF:000344">
    <property type="entry name" value="Pentatricopeptide repeat-containing protein"/>
    <property type="match status" value="1"/>
</dbReference>
<dbReference type="FunFam" id="1.25.40.10:FF:000073">
    <property type="entry name" value="Pentatricopeptide repeat-containing protein chloroplastic"/>
    <property type="match status" value="1"/>
</dbReference>
<dbReference type="FunFam" id="1.25.40.10:FF:000284">
    <property type="entry name" value="Pentatricopeptide repeat-containing protein"/>
    <property type="match status" value="1"/>
</dbReference>
<feature type="repeat" description="PPR" evidence="3">
    <location>
        <begin position="717"/>
        <end position="752"/>
    </location>
</feature>
<reference evidence="4 5" key="2">
    <citation type="submission" date="2020-07" db="EMBL/GenBank/DDBJ databases">
        <title>Genome assembly of wild tea tree DASZ reveals pedigree and selection history of tea varieties.</title>
        <authorList>
            <person name="Zhang W."/>
        </authorList>
    </citation>
    <scope>NUCLEOTIDE SEQUENCE [LARGE SCALE GENOMIC DNA]</scope>
    <source>
        <strain evidence="5">cv. G240</strain>
        <tissue evidence="4">Leaf</tissue>
    </source>
</reference>
<dbReference type="GO" id="GO:0003729">
    <property type="term" value="F:mRNA binding"/>
    <property type="evidence" value="ECO:0007669"/>
    <property type="project" value="UniProtKB-ARBA"/>
</dbReference>
<keyword evidence="5" id="KW-1185">Reference proteome</keyword>
<dbReference type="Pfam" id="PF13041">
    <property type="entry name" value="PPR_2"/>
    <property type="match status" value="4"/>
</dbReference>
<dbReference type="NCBIfam" id="TIGR00756">
    <property type="entry name" value="PPR"/>
    <property type="match status" value="5"/>
</dbReference>
<evidence type="ECO:0008006" key="6">
    <source>
        <dbReference type="Google" id="ProtNLM"/>
    </source>
</evidence>
<name>A0A7J7GGV1_CAMSI</name>
<protein>
    <recommendedName>
        <fullName evidence="6">Pentacotripeptide-repeat region of PRORP domain-containing protein</fullName>
    </recommendedName>
</protein>
<accession>A0A7J7GGV1</accession>
<reference evidence="5" key="1">
    <citation type="journal article" date="2020" name="Nat. Commun.">
        <title>Genome assembly of wild tea tree DASZ reveals pedigree and selection history of tea varieties.</title>
        <authorList>
            <person name="Zhang W."/>
            <person name="Zhang Y."/>
            <person name="Qiu H."/>
            <person name="Guo Y."/>
            <person name="Wan H."/>
            <person name="Zhang X."/>
            <person name="Scossa F."/>
            <person name="Alseekh S."/>
            <person name="Zhang Q."/>
            <person name="Wang P."/>
            <person name="Xu L."/>
            <person name="Schmidt M.H."/>
            <person name="Jia X."/>
            <person name="Li D."/>
            <person name="Zhu A."/>
            <person name="Guo F."/>
            <person name="Chen W."/>
            <person name="Ni D."/>
            <person name="Usadel B."/>
            <person name="Fernie A.R."/>
            <person name="Wen W."/>
        </authorList>
    </citation>
    <scope>NUCLEOTIDE SEQUENCE [LARGE SCALE GENOMIC DNA]</scope>
    <source>
        <strain evidence="5">cv. G240</strain>
    </source>
</reference>
<dbReference type="InterPro" id="IPR046848">
    <property type="entry name" value="E_motif"/>
</dbReference>
<dbReference type="AlphaFoldDB" id="A0A7J7GGV1"/>
<dbReference type="PROSITE" id="PS51375">
    <property type="entry name" value="PPR"/>
    <property type="match status" value="6"/>
</dbReference>
<dbReference type="Pfam" id="PF01535">
    <property type="entry name" value="PPR"/>
    <property type="match status" value="5"/>
</dbReference>
<feature type="repeat" description="PPR" evidence="3">
    <location>
        <begin position="481"/>
        <end position="515"/>
    </location>
</feature>
<dbReference type="GO" id="GO:0009451">
    <property type="term" value="P:RNA modification"/>
    <property type="evidence" value="ECO:0007669"/>
    <property type="project" value="InterPro"/>
</dbReference>
<dbReference type="Pfam" id="PF20431">
    <property type="entry name" value="E_motif"/>
    <property type="match status" value="1"/>
</dbReference>
<comment type="similarity">
    <text evidence="2">Belongs to the PPR family. PCMP-E subfamily.</text>
</comment>
<feature type="repeat" description="PPR" evidence="3">
    <location>
        <begin position="682"/>
        <end position="716"/>
    </location>
</feature>
<dbReference type="InterPro" id="IPR002885">
    <property type="entry name" value="PPR_rpt"/>
</dbReference>
<evidence type="ECO:0000256" key="3">
    <source>
        <dbReference type="PROSITE-ProRule" id="PRU00708"/>
    </source>
</evidence>
<keyword evidence="1" id="KW-0677">Repeat</keyword>
<feature type="repeat" description="PPR" evidence="3">
    <location>
        <begin position="379"/>
        <end position="413"/>
    </location>
</feature>
<evidence type="ECO:0000256" key="2">
    <source>
        <dbReference type="ARBA" id="ARBA00061659"/>
    </source>
</evidence>
<sequence>MHACSGLARKSTAMRKLPLFSLLCPSENFQSLRIASLDIGRHHRLRRMATGNMVFARAGSYVDRPSARAPDFTLERKFDASSTFADLMGPLEWEVHAQAGTLFSEILKLHYVFRFPFLFTSKSCTTSRALSQLHAHLFVTGLQTDPLASTKLIESYSNMGSLESAFLVFDNFPNPDSFMCGVLTKCCVWNGFFGEAISLYNNMLYNNQTCITSFMFPSVLRACSAFGDLVMGQKVHGRIIKCGFESDSVVQTSLLHMYGETAGLDDARRVFDGMSVRDVVSWSSIVLSYVHNGQGSEGLKIFCDMVVEGVEPDSVTMLGVAEACGELGFLRLAKSVHGYVVRKEIESNGSLVNSLIAMYGKCGDFYSAEVLFDNIIHWSTSSWTAMITCYNQNGLYQEALHTFIDMQESNVEPNAVTLMGILCCCARLGWLREGKSVHCYVVRKAIDTGHDLLGSALIDLYANCANLKYCQKLFDTTQERHIVSWNMLISGYAREGLSKEALTLFERMQGLGTLPDSFTLASVLSACGNISCSQFGRQIHGQVIKTGVLNEFLQNSMIDMYSKCGFLDSAYMIFGEDQTRSVVTWNSMICGFSQNGNSLEAISLFDRMYSNCLEMDEVTFLIVIQACSNLGYLDKGKWVHHKLITYGVTKDTYIDTALTDMYAKCGDLHVAQTVFDSMVERSVVSWSTIIASYGMHGQIDTAISLFNQMVGSGIKPNEVTFMNILSACSHTGYVDEGKSYFSSMMKDFGIDPMPEHFSCMVDLLSRAGDLDGAYRIINNMPFPADASIWGTLLNGCRIHRRMDMIRSIQRRIFDIETDDTGYYTLLSNIFAEEGDWDGFRTVRTMMRNIGLRKVHGYSTIEIDKRVHRFGANDKSHSCANEIYSCLENLRSFS</sequence>
<dbReference type="FunFam" id="1.25.40.10:FF:000361">
    <property type="entry name" value="Pentatricopeptide repeat-containing protein chloroplastic"/>
    <property type="match status" value="1"/>
</dbReference>
<evidence type="ECO:0000256" key="1">
    <source>
        <dbReference type="ARBA" id="ARBA00022737"/>
    </source>
</evidence>
<dbReference type="Proteomes" id="UP000593564">
    <property type="component" value="Unassembled WGS sequence"/>
</dbReference>
<dbReference type="PANTHER" id="PTHR47926:SF344">
    <property type="entry name" value="OS07G0636900 PROTEIN"/>
    <property type="match status" value="1"/>
</dbReference>
<dbReference type="EMBL" id="JACBKZ010000011">
    <property type="protein sequence ID" value="KAF5939141.1"/>
    <property type="molecule type" value="Genomic_DNA"/>
</dbReference>
<feature type="repeat" description="PPR" evidence="3">
    <location>
        <begin position="581"/>
        <end position="615"/>
    </location>
</feature>
<dbReference type="PANTHER" id="PTHR47926">
    <property type="entry name" value="PENTATRICOPEPTIDE REPEAT-CONTAINING PROTEIN"/>
    <property type="match status" value="1"/>
</dbReference>
<organism evidence="4 5">
    <name type="scientific">Camellia sinensis</name>
    <name type="common">Tea plant</name>
    <name type="synonym">Thea sinensis</name>
    <dbReference type="NCBI Taxonomy" id="4442"/>
    <lineage>
        <taxon>Eukaryota</taxon>
        <taxon>Viridiplantae</taxon>
        <taxon>Streptophyta</taxon>
        <taxon>Embryophyta</taxon>
        <taxon>Tracheophyta</taxon>
        <taxon>Spermatophyta</taxon>
        <taxon>Magnoliopsida</taxon>
        <taxon>eudicotyledons</taxon>
        <taxon>Gunneridae</taxon>
        <taxon>Pentapetalae</taxon>
        <taxon>asterids</taxon>
        <taxon>Ericales</taxon>
        <taxon>Theaceae</taxon>
        <taxon>Camellia</taxon>
    </lineage>
</organism>
<dbReference type="FunFam" id="1.25.40.10:FF:000090">
    <property type="entry name" value="Pentatricopeptide repeat-containing protein, chloroplastic"/>
    <property type="match status" value="1"/>
</dbReference>
<dbReference type="InterPro" id="IPR046960">
    <property type="entry name" value="PPR_At4g14850-like_plant"/>
</dbReference>
<comment type="caution">
    <text evidence="4">The sequence shown here is derived from an EMBL/GenBank/DDBJ whole genome shotgun (WGS) entry which is preliminary data.</text>
</comment>
<evidence type="ECO:0000313" key="5">
    <source>
        <dbReference type="Proteomes" id="UP000593564"/>
    </source>
</evidence>
<evidence type="ECO:0000313" key="4">
    <source>
        <dbReference type="EMBL" id="KAF5939141.1"/>
    </source>
</evidence>
<gene>
    <name evidence="4" type="ORF">HYC85_023400</name>
</gene>
<feature type="repeat" description="PPR" evidence="3">
    <location>
        <begin position="278"/>
        <end position="312"/>
    </location>
</feature>
<dbReference type="InterPro" id="IPR011990">
    <property type="entry name" value="TPR-like_helical_dom_sf"/>
</dbReference>